<sequence length="183" mass="21244">MSKMNSTSSIVNQSVLENKVNLISTSNREFKPKGILKKSKNYSYPGLINQMWNRYTRFQCSQSYLNTCDKKNNNENSNDSMSMINDNNSLPSTSSTSISVKRVTFNDVIYEKKFKPSKSMPIITKYSRNQQRNSQNLHLMNTTEVNSDEENSIDKVQLNPTNWLQFEELDIYESSDDELIYDD</sequence>
<evidence type="ECO:0000313" key="1">
    <source>
        <dbReference type="EMBL" id="CAF0768933.1"/>
    </source>
</evidence>
<dbReference type="AlphaFoldDB" id="A0A813QJA0"/>
<dbReference type="EMBL" id="CAJOBD010000021">
    <property type="protein sequence ID" value="CAF3538704.1"/>
    <property type="molecule type" value="Genomic_DNA"/>
</dbReference>
<gene>
    <name evidence="2" type="ORF">JBS370_LOCUS745</name>
    <name evidence="1" type="ORF">ZHD862_LOCUS742</name>
</gene>
<evidence type="ECO:0000313" key="3">
    <source>
        <dbReference type="Proteomes" id="UP000663864"/>
    </source>
</evidence>
<evidence type="ECO:0000313" key="2">
    <source>
        <dbReference type="EMBL" id="CAF3538704.1"/>
    </source>
</evidence>
<protein>
    <submittedName>
        <fullName evidence="1">Uncharacterized protein</fullName>
    </submittedName>
</protein>
<organism evidence="1 3">
    <name type="scientific">Rotaria sordida</name>
    <dbReference type="NCBI Taxonomy" id="392033"/>
    <lineage>
        <taxon>Eukaryota</taxon>
        <taxon>Metazoa</taxon>
        <taxon>Spiralia</taxon>
        <taxon>Gnathifera</taxon>
        <taxon>Rotifera</taxon>
        <taxon>Eurotatoria</taxon>
        <taxon>Bdelloidea</taxon>
        <taxon>Philodinida</taxon>
        <taxon>Philodinidae</taxon>
        <taxon>Rotaria</taxon>
    </lineage>
</organism>
<proteinExistence type="predicted"/>
<comment type="caution">
    <text evidence="1">The sequence shown here is derived from an EMBL/GenBank/DDBJ whole genome shotgun (WGS) entry which is preliminary data.</text>
</comment>
<dbReference type="EMBL" id="CAJNOT010000012">
    <property type="protein sequence ID" value="CAF0768933.1"/>
    <property type="molecule type" value="Genomic_DNA"/>
</dbReference>
<accession>A0A813QJA0</accession>
<dbReference type="Proteomes" id="UP000663864">
    <property type="component" value="Unassembled WGS sequence"/>
</dbReference>
<reference evidence="1" key="1">
    <citation type="submission" date="2021-02" db="EMBL/GenBank/DDBJ databases">
        <authorList>
            <person name="Nowell W R."/>
        </authorList>
    </citation>
    <scope>NUCLEOTIDE SEQUENCE</scope>
</reference>
<dbReference type="Proteomes" id="UP000663836">
    <property type="component" value="Unassembled WGS sequence"/>
</dbReference>
<name>A0A813QJA0_9BILA</name>